<dbReference type="InterPro" id="IPR032466">
    <property type="entry name" value="Metal_Hydrolase"/>
</dbReference>
<organism evidence="3 4">
    <name type="scientific">Pseudoteredinibacter isoporae</name>
    <dbReference type="NCBI Taxonomy" id="570281"/>
    <lineage>
        <taxon>Bacteria</taxon>
        <taxon>Pseudomonadati</taxon>
        <taxon>Pseudomonadota</taxon>
        <taxon>Gammaproteobacteria</taxon>
        <taxon>Cellvibrionales</taxon>
        <taxon>Cellvibrionaceae</taxon>
        <taxon>Pseudoteredinibacter</taxon>
    </lineage>
</organism>
<sequence>MKKTTLARFISASCFLAACSNVTEQTRAVDTPTTIKPAVTLYHNTTLIDGTGVPAQSHRSILVEGDRIRGIYPSDQLPALDKNTKRVDASEWYALPGLIDTHVHMATLPNDKVAKALLRRQIYSGVTSVRDMAGDGRALANLARRTQLQEIPAPDLFYAALMAGPSFFSDPRPGMSARGETPGQVPWMQAITEKTDMEEAVALARGSWATGIKIYANLETQEVERIAAEARKQGIQVWAHSMVFPALPNEVVAADVDVISHVCRLSFEISKKKPRQYHHKVVPDYASLDPAHPKILAIFKAMADKGIQLDATVWLYEELARMRREHPAAKTIPVKCPADFAARLTQVAYEQGVEISTGTDGMTPSSDLFPALFKELEILASKTQIPNAQLIRAATLNGAKVLGKESEFGSIEVGKKANLMFTRKNPLKNIEHLRTVELTLKSGKAYPRKEFKALGQSELKP</sequence>
<dbReference type="Pfam" id="PF01979">
    <property type="entry name" value="Amidohydro_1"/>
    <property type="match status" value="1"/>
</dbReference>
<dbReference type="GO" id="GO:0016810">
    <property type="term" value="F:hydrolase activity, acting on carbon-nitrogen (but not peptide) bonds"/>
    <property type="evidence" value="ECO:0007669"/>
    <property type="project" value="InterPro"/>
</dbReference>
<dbReference type="PROSITE" id="PS51257">
    <property type="entry name" value="PROKAR_LIPOPROTEIN"/>
    <property type="match status" value="1"/>
</dbReference>
<gene>
    <name evidence="3" type="ORF">HNR48_002550</name>
</gene>
<dbReference type="RefSeq" id="WP_166846288.1">
    <property type="nucleotide sequence ID" value="NZ_JAAONY010000002.1"/>
</dbReference>
<dbReference type="PANTHER" id="PTHR43135:SF3">
    <property type="entry name" value="ALPHA-D-RIBOSE 1-METHYLPHOSPHONATE 5-TRIPHOSPHATE DIPHOSPHATASE"/>
    <property type="match status" value="1"/>
</dbReference>
<evidence type="ECO:0000313" key="3">
    <source>
        <dbReference type="EMBL" id="MBB6522265.1"/>
    </source>
</evidence>
<dbReference type="Gene3D" id="1.20.58.520">
    <property type="entry name" value="Amidohydrolase"/>
    <property type="match status" value="1"/>
</dbReference>
<dbReference type="InterPro" id="IPR006680">
    <property type="entry name" value="Amidohydro-rel"/>
</dbReference>
<dbReference type="Proteomes" id="UP000528457">
    <property type="component" value="Unassembled WGS sequence"/>
</dbReference>
<evidence type="ECO:0000256" key="1">
    <source>
        <dbReference type="SAM" id="SignalP"/>
    </source>
</evidence>
<proteinExistence type="predicted"/>
<keyword evidence="1" id="KW-0732">Signal</keyword>
<dbReference type="Gene3D" id="3.30.110.90">
    <property type="entry name" value="Amidohydrolase"/>
    <property type="match status" value="1"/>
</dbReference>
<protein>
    <submittedName>
        <fullName evidence="3">Imidazolonepropionase-like amidohydrolase</fullName>
    </submittedName>
</protein>
<dbReference type="SUPFAM" id="SSF51556">
    <property type="entry name" value="Metallo-dependent hydrolases"/>
    <property type="match status" value="1"/>
</dbReference>
<comment type="caution">
    <text evidence="3">The sequence shown here is derived from an EMBL/GenBank/DDBJ whole genome shotgun (WGS) entry which is preliminary data.</text>
</comment>
<dbReference type="Gene3D" id="3.40.50.10910">
    <property type="entry name" value="Amidohydrolase"/>
    <property type="match status" value="1"/>
</dbReference>
<keyword evidence="3" id="KW-0378">Hydrolase</keyword>
<dbReference type="SUPFAM" id="SSF51338">
    <property type="entry name" value="Composite domain of metallo-dependent hydrolases"/>
    <property type="match status" value="1"/>
</dbReference>
<dbReference type="InParanoid" id="A0A7X0JVL7"/>
<evidence type="ECO:0000313" key="4">
    <source>
        <dbReference type="Proteomes" id="UP000528457"/>
    </source>
</evidence>
<keyword evidence="4" id="KW-1185">Reference proteome</keyword>
<dbReference type="Gene3D" id="2.30.40.10">
    <property type="entry name" value="Urease, subunit C, domain 1"/>
    <property type="match status" value="1"/>
</dbReference>
<dbReference type="InterPro" id="IPR011059">
    <property type="entry name" value="Metal-dep_hydrolase_composite"/>
</dbReference>
<evidence type="ECO:0000259" key="2">
    <source>
        <dbReference type="Pfam" id="PF01979"/>
    </source>
</evidence>
<reference evidence="3 4" key="1">
    <citation type="submission" date="2020-08" db="EMBL/GenBank/DDBJ databases">
        <title>Genomic Encyclopedia of Type Strains, Phase IV (KMG-IV): sequencing the most valuable type-strain genomes for metagenomic binning, comparative biology and taxonomic classification.</title>
        <authorList>
            <person name="Goeker M."/>
        </authorList>
    </citation>
    <scope>NUCLEOTIDE SEQUENCE [LARGE SCALE GENOMIC DNA]</scope>
    <source>
        <strain evidence="3 4">DSM 22368</strain>
    </source>
</reference>
<feature type="signal peptide" evidence="1">
    <location>
        <begin position="1"/>
        <end position="17"/>
    </location>
</feature>
<dbReference type="EMBL" id="JACHHT010000002">
    <property type="protein sequence ID" value="MBB6522265.1"/>
    <property type="molecule type" value="Genomic_DNA"/>
</dbReference>
<feature type="chain" id="PRO_5030686426" evidence="1">
    <location>
        <begin position="18"/>
        <end position="461"/>
    </location>
</feature>
<accession>A0A7X0JVL7</accession>
<feature type="domain" description="Amidohydrolase-related" evidence="2">
    <location>
        <begin position="93"/>
        <end position="444"/>
    </location>
</feature>
<name>A0A7X0JVL7_9GAMM</name>
<dbReference type="InterPro" id="IPR051781">
    <property type="entry name" value="Metallo-dep_Hydrolase"/>
</dbReference>
<dbReference type="PANTHER" id="PTHR43135">
    <property type="entry name" value="ALPHA-D-RIBOSE 1-METHYLPHOSPHONATE 5-TRIPHOSPHATE DIPHOSPHATASE"/>
    <property type="match status" value="1"/>
</dbReference>
<dbReference type="AlphaFoldDB" id="A0A7X0JVL7"/>